<dbReference type="GeneID" id="85315724"/>
<dbReference type="CDD" id="cd09917">
    <property type="entry name" value="F-box_SF"/>
    <property type="match status" value="1"/>
</dbReference>
<feature type="compositionally biased region" description="Polar residues" evidence="1">
    <location>
        <begin position="302"/>
        <end position="311"/>
    </location>
</feature>
<sequence length="418" mass="47339">MDPLVADGFHNQTCSPLCGLPEELLLDIMKLLDPLSIQCLRRACRYHDIEYHQRSIFVPWHLRPLLDRDIGEYCADCRAMRTSPTWNEKLSRLTATYMHCSGCRCDHPVGLFSRGQRRAPPRSRICIGREGFVRLCNHKVVKLAKLGIDPNAMRTTVYLPPCEDPSHIPKHHGPHSIHTLHANIQPTVAVETTIKSNIVVELRWVGHLRLPDLGCDELGHCKRLRKGAAEFIAPELPPGRLTEMSCFDPNRCCCLQYSGLENLSHGWQLTPVEEIRYPTCRAHPDRRLGALQPTKDAGDENPQPQEAQTGSHRAWADNSLGTLIVWTNPCSGGGSCLRVRYCRQINVFPADWRPGCVTMSWFRALDPDSYNLTADDASFGVLWCRQQGCRNYYRYLKPSLVPLDKIIRRCTGSCPASR</sequence>
<keyword evidence="3" id="KW-1185">Reference proteome</keyword>
<reference evidence="2" key="1">
    <citation type="submission" date="2023-06" db="EMBL/GenBank/DDBJ databases">
        <title>Genome-scale phylogeny and comparative genomics of the fungal order Sordariales.</title>
        <authorList>
            <consortium name="Lawrence Berkeley National Laboratory"/>
            <person name="Hensen N."/>
            <person name="Bonometti L."/>
            <person name="Westerberg I."/>
            <person name="Brannstrom I.O."/>
            <person name="Guillou S."/>
            <person name="Cros-Aarteil S."/>
            <person name="Calhoun S."/>
            <person name="Haridas S."/>
            <person name="Kuo A."/>
            <person name="Mondo S."/>
            <person name="Pangilinan J."/>
            <person name="Riley R."/>
            <person name="Labutti K."/>
            <person name="Andreopoulos B."/>
            <person name="Lipzen A."/>
            <person name="Chen C."/>
            <person name="Yanf M."/>
            <person name="Daum C."/>
            <person name="Ng V."/>
            <person name="Clum A."/>
            <person name="Steindorff A."/>
            <person name="Ohm R."/>
            <person name="Martin F."/>
            <person name="Silar P."/>
            <person name="Natvig D."/>
            <person name="Lalanne C."/>
            <person name="Gautier V."/>
            <person name="Ament-Velasquez S.L."/>
            <person name="Kruys A."/>
            <person name="Hutchinson M.I."/>
            <person name="Powell A.J."/>
            <person name="Barry K."/>
            <person name="Miller A.N."/>
            <person name="Grigoriev I.V."/>
            <person name="Debuchy R."/>
            <person name="Gladieux P."/>
            <person name="Thoren M.H."/>
            <person name="Johannesson H."/>
        </authorList>
    </citation>
    <scope>NUCLEOTIDE SEQUENCE</scope>
    <source>
        <strain evidence="2">8032-3</strain>
    </source>
</reference>
<dbReference type="SUPFAM" id="SSF81383">
    <property type="entry name" value="F-box domain"/>
    <property type="match status" value="1"/>
</dbReference>
<organism evidence="2 3">
    <name type="scientific">Phialemonium atrogriseum</name>
    <dbReference type="NCBI Taxonomy" id="1093897"/>
    <lineage>
        <taxon>Eukaryota</taxon>
        <taxon>Fungi</taxon>
        <taxon>Dikarya</taxon>
        <taxon>Ascomycota</taxon>
        <taxon>Pezizomycotina</taxon>
        <taxon>Sordariomycetes</taxon>
        <taxon>Sordariomycetidae</taxon>
        <taxon>Cephalothecales</taxon>
        <taxon>Cephalothecaceae</taxon>
        <taxon>Phialemonium</taxon>
    </lineage>
</organism>
<dbReference type="EMBL" id="MU839023">
    <property type="protein sequence ID" value="KAK1764002.1"/>
    <property type="molecule type" value="Genomic_DNA"/>
</dbReference>
<accession>A0AAJ0BVV5</accession>
<gene>
    <name evidence="2" type="ORF">QBC33DRAFT_613427</name>
</gene>
<proteinExistence type="predicted"/>
<comment type="caution">
    <text evidence="2">The sequence shown here is derived from an EMBL/GenBank/DDBJ whole genome shotgun (WGS) entry which is preliminary data.</text>
</comment>
<feature type="region of interest" description="Disordered" evidence="1">
    <location>
        <begin position="289"/>
        <end position="311"/>
    </location>
</feature>
<dbReference type="Proteomes" id="UP001244011">
    <property type="component" value="Unassembled WGS sequence"/>
</dbReference>
<dbReference type="AlphaFoldDB" id="A0AAJ0BVV5"/>
<evidence type="ECO:0000313" key="3">
    <source>
        <dbReference type="Proteomes" id="UP001244011"/>
    </source>
</evidence>
<evidence type="ECO:0008006" key="4">
    <source>
        <dbReference type="Google" id="ProtNLM"/>
    </source>
</evidence>
<evidence type="ECO:0000256" key="1">
    <source>
        <dbReference type="SAM" id="MobiDB-lite"/>
    </source>
</evidence>
<dbReference type="RefSeq" id="XP_060280215.1">
    <property type="nucleotide sequence ID" value="XM_060432537.1"/>
</dbReference>
<protein>
    <recommendedName>
        <fullName evidence="4">F-box domain-containing protein</fullName>
    </recommendedName>
</protein>
<evidence type="ECO:0000313" key="2">
    <source>
        <dbReference type="EMBL" id="KAK1764002.1"/>
    </source>
</evidence>
<name>A0AAJ0BVV5_9PEZI</name>
<dbReference type="InterPro" id="IPR036047">
    <property type="entry name" value="F-box-like_dom_sf"/>
</dbReference>